<dbReference type="SMART" id="SM00670">
    <property type="entry name" value="PINc"/>
    <property type="match status" value="1"/>
</dbReference>
<feature type="transmembrane region" description="Helical" evidence="8">
    <location>
        <begin position="91"/>
        <end position="110"/>
    </location>
</feature>
<keyword evidence="3" id="KW-0540">Nuclease</keyword>
<dbReference type="Proteomes" id="UP000192520">
    <property type="component" value="Unassembled WGS sequence"/>
</dbReference>
<protein>
    <recommendedName>
        <fullName evidence="9">PIN domain-containing protein</fullName>
    </recommendedName>
</protein>
<dbReference type="InterPro" id="IPR002716">
    <property type="entry name" value="PIN_dom"/>
</dbReference>
<comment type="similarity">
    <text evidence="7">Belongs to the PINc/VapC protein family.</text>
</comment>
<evidence type="ECO:0000256" key="8">
    <source>
        <dbReference type="SAM" id="Phobius"/>
    </source>
</evidence>
<dbReference type="GO" id="GO:0004518">
    <property type="term" value="F:nuclease activity"/>
    <property type="evidence" value="ECO:0007669"/>
    <property type="project" value="UniProtKB-KW"/>
</dbReference>
<dbReference type="EMBL" id="MZGJ01000003">
    <property type="protein sequence ID" value="OQX51498.1"/>
    <property type="molecule type" value="Genomic_DNA"/>
</dbReference>
<dbReference type="InterPro" id="IPR029060">
    <property type="entry name" value="PIN-like_dom_sf"/>
</dbReference>
<feature type="domain" description="PIN" evidence="9">
    <location>
        <begin position="3"/>
        <end position="118"/>
    </location>
</feature>
<evidence type="ECO:0000313" key="10">
    <source>
        <dbReference type="EMBL" id="OQX51498.1"/>
    </source>
</evidence>
<comment type="caution">
    <text evidence="10">The sequence shown here is derived from an EMBL/GenBank/DDBJ whole genome shotgun (WGS) entry which is preliminary data.</text>
</comment>
<dbReference type="STRING" id="1968527.B5M47_00660"/>
<dbReference type="Gene3D" id="3.40.50.1010">
    <property type="entry name" value="5'-nuclease"/>
    <property type="match status" value="1"/>
</dbReference>
<dbReference type="InterPro" id="IPR050556">
    <property type="entry name" value="Type_II_TA_system_RNase"/>
</dbReference>
<keyword evidence="8" id="KW-0812">Transmembrane</keyword>
<dbReference type="CDD" id="cd18741">
    <property type="entry name" value="PIN_VapC4-5_FitB-like"/>
    <property type="match status" value="1"/>
</dbReference>
<reference evidence="11" key="1">
    <citation type="submission" date="2017-03" db="EMBL/GenBank/DDBJ databases">
        <title>Novel pathways for hydrocarbon cycling and metabolic interdependencies in hydrothermal sediment communities.</title>
        <authorList>
            <person name="Dombrowski N."/>
            <person name="Seitz K."/>
            <person name="Teske A."/>
            <person name="Baker B."/>
        </authorList>
    </citation>
    <scope>NUCLEOTIDE SEQUENCE [LARGE SCALE GENOMIC DNA]</scope>
</reference>
<accession>A0A1W9NZE5</accession>
<organism evidence="10 11">
    <name type="scientific">candidate division CPR3 bacterium 4484_211</name>
    <dbReference type="NCBI Taxonomy" id="1968527"/>
    <lineage>
        <taxon>Bacteria</taxon>
        <taxon>Bacteria division CPR3</taxon>
    </lineage>
</organism>
<dbReference type="AlphaFoldDB" id="A0A1W9NZE5"/>
<evidence type="ECO:0000313" key="11">
    <source>
        <dbReference type="Proteomes" id="UP000192520"/>
    </source>
</evidence>
<dbReference type="SUPFAM" id="SSF88723">
    <property type="entry name" value="PIN domain-like"/>
    <property type="match status" value="1"/>
</dbReference>
<name>A0A1W9NZE5_UNCC3</name>
<evidence type="ECO:0000256" key="1">
    <source>
        <dbReference type="ARBA" id="ARBA00001946"/>
    </source>
</evidence>
<evidence type="ECO:0000256" key="7">
    <source>
        <dbReference type="ARBA" id="ARBA00038093"/>
    </source>
</evidence>
<evidence type="ECO:0000256" key="6">
    <source>
        <dbReference type="ARBA" id="ARBA00022842"/>
    </source>
</evidence>
<proteinExistence type="inferred from homology"/>
<evidence type="ECO:0000256" key="4">
    <source>
        <dbReference type="ARBA" id="ARBA00022723"/>
    </source>
</evidence>
<keyword evidence="6" id="KW-0460">Magnesium</keyword>
<comment type="cofactor">
    <cofactor evidence="1">
        <name>Mg(2+)</name>
        <dbReference type="ChEBI" id="CHEBI:18420"/>
    </cofactor>
</comment>
<dbReference type="GO" id="GO:0046872">
    <property type="term" value="F:metal ion binding"/>
    <property type="evidence" value="ECO:0007669"/>
    <property type="project" value="UniProtKB-KW"/>
</dbReference>
<dbReference type="PANTHER" id="PTHR33653">
    <property type="entry name" value="RIBONUCLEASE VAPC2"/>
    <property type="match status" value="1"/>
</dbReference>
<dbReference type="GO" id="GO:0016787">
    <property type="term" value="F:hydrolase activity"/>
    <property type="evidence" value="ECO:0007669"/>
    <property type="project" value="UniProtKB-KW"/>
</dbReference>
<evidence type="ECO:0000256" key="3">
    <source>
        <dbReference type="ARBA" id="ARBA00022722"/>
    </source>
</evidence>
<keyword evidence="5" id="KW-0378">Hydrolase</keyword>
<evidence type="ECO:0000256" key="2">
    <source>
        <dbReference type="ARBA" id="ARBA00022649"/>
    </source>
</evidence>
<evidence type="ECO:0000259" key="9">
    <source>
        <dbReference type="SMART" id="SM00670"/>
    </source>
</evidence>
<keyword evidence="8" id="KW-0472">Membrane</keyword>
<sequence>MSENYLLDTNIVLEAIWGKEPVASRVASWIKRGQIVLSPIVVAEIYAKASQEEKEKLELLIGKFGVLPIDVVTARIAGDYRHRFLRKKKKVFLMDCLIAAAAKLYSLTLVTHNTSDYPMTDINILDPR</sequence>
<gene>
    <name evidence="10" type="ORF">B5M47_00660</name>
</gene>
<dbReference type="Pfam" id="PF01850">
    <property type="entry name" value="PIN"/>
    <property type="match status" value="1"/>
</dbReference>
<keyword evidence="2" id="KW-1277">Toxin-antitoxin system</keyword>
<evidence type="ECO:0000256" key="5">
    <source>
        <dbReference type="ARBA" id="ARBA00022801"/>
    </source>
</evidence>
<dbReference type="PANTHER" id="PTHR33653:SF1">
    <property type="entry name" value="RIBONUCLEASE VAPC2"/>
    <property type="match status" value="1"/>
</dbReference>
<keyword evidence="8" id="KW-1133">Transmembrane helix</keyword>
<keyword evidence="4" id="KW-0479">Metal-binding</keyword>